<dbReference type="FunCoup" id="A0A2R6PDJ2">
    <property type="interactions" value="1374"/>
</dbReference>
<reference evidence="3" key="2">
    <citation type="journal article" date="2018" name="BMC Genomics">
        <title>A manually annotated Actinidia chinensis var. chinensis (kiwifruit) genome highlights the challenges associated with draft genomes and gene prediction in plants.</title>
        <authorList>
            <person name="Pilkington S.M."/>
            <person name="Crowhurst R."/>
            <person name="Hilario E."/>
            <person name="Nardozza S."/>
            <person name="Fraser L."/>
            <person name="Peng Y."/>
            <person name="Gunaseelan K."/>
            <person name="Simpson R."/>
            <person name="Tahir J."/>
            <person name="Deroles S.C."/>
            <person name="Templeton K."/>
            <person name="Luo Z."/>
            <person name="Davy M."/>
            <person name="Cheng C."/>
            <person name="McNeilage M."/>
            <person name="Scaglione D."/>
            <person name="Liu Y."/>
            <person name="Zhang Q."/>
            <person name="Datson P."/>
            <person name="De Silva N."/>
            <person name="Gardiner S.E."/>
            <person name="Bassett H."/>
            <person name="Chagne D."/>
            <person name="McCallum J."/>
            <person name="Dzierzon H."/>
            <person name="Deng C."/>
            <person name="Wang Y.Y."/>
            <person name="Barron L."/>
            <person name="Manako K."/>
            <person name="Bowen J."/>
            <person name="Foster T.M."/>
            <person name="Erridge Z.A."/>
            <person name="Tiffin H."/>
            <person name="Waite C.N."/>
            <person name="Davies K.M."/>
            <person name="Grierson E.P."/>
            <person name="Laing W.A."/>
            <person name="Kirk R."/>
            <person name="Chen X."/>
            <person name="Wood M."/>
            <person name="Montefiori M."/>
            <person name="Brummell D.A."/>
            <person name="Schwinn K.E."/>
            <person name="Catanach A."/>
            <person name="Fullerton C."/>
            <person name="Li D."/>
            <person name="Meiyalaghan S."/>
            <person name="Nieuwenhuizen N."/>
            <person name="Read N."/>
            <person name="Prakash R."/>
            <person name="Hunter D."/>
            <person name="Zhang H."/>
            <person name="McKenzie M."/>
            <person name="Knabel M."/>
            <person name="Harris A."/>
            <person name="Allan A.C."/>
            <person name="Gleave A."/>
            <person name="Chen A."/>
            <person name="Janssen B.J."/>
            <person name="Plunkett B."/>
            <person name="Ampomah-Dwamena C."/>
            <person name="Voogd C."/>
            <person name="Leif D."/>
            <person name="Lafferty D."/>
            <person name="Souleyre E.J.F."/>
            <person name="Varkonyi-Gasic E."/>
            <person name="Gambi F."/>
            <person name="Hanley J."/>
            <person name="Yao J.L."/>
            <person name="Cheung J."/>
            <person name="David K.M."/>
            <person name="Warren B."/>
            <person name="Marsh K."/>
            <person name="Snowden K.C."/>
            <person name="Lin-Wang K."/>
            <person name="Brian L."/>
            <person name="Martinez-Sanchez M."/>
            <person name="Wang M."/>
            <person name="Ileperuma N."/>
            <person name="Macnee N."/>
            <person name="Campin R."/>
            <person name="McAtee P."/>
            <person name="Drummond R.S.M."/>
            <person name="Espley R.V."/>
            <person name="Ireland H.S."/>
            <person name="Wu R."/>
            <person name="Atkinson R.G."/>
            <person name="Karunairetnam S."/>
            <person name="Bulley S."/>
            <person name="Chunkath S."/>
            <person name="Hanley Z."/>
            <person name="Storey R."/>
            <person name="Thrimawithana A.H."/>
            <person name="Thomson S."/>
            <person name="David C."/>
            <person name="Testolin R."/>
            <person name="Huang H."/>
            <person name="Hellens R.P."/>
            <person name="Schaffer R.J."/>
        </authorList>
    </citation>
    <scope>NUCLEOTIDE SEQUENCE [LARGE SCALE GENOMIC DNA]</scope>
    <source>
        <strain evidence="3">cv. Red5</strain>
    </source>
</reference>
<dbReference type="Gene3D" id="3.40.50.150">
    <property type="entry name" value="Vaccinia Virus protein VP39"/>
    <property type="match status" value="1"/>
</dbReference>
<dbReference type="AlphaFoldDB" id="A0A2R6PDJ2"/>
<dbReference type="InParanoid" id="A0A2R6PDJ2"/>
<proteinExistence type="predicted"/>
<accession>A0A2R6PDJ2</accession>
<dbReference type="Proteomes" id="UP000241394">
    <property type="component" value="Chromosome LG26"/>
</dbReference>
<keyword evidence="2" id="KW-0808">Transferase</keyword>
<dbReference type="EMBL" id="NKQK01000026">
    <property type="protein sequence ID" value="PSR89458.1"/>
    <property type="molecule type" value="Genomic_DNA"/>
</dbReference>
<evidence type="ECO:0000313" key="3">
    <source>
        <dbReference type="Proteomes" id="UP000241394"/>
    </source>
</evidence>
<dbReference type="InterPro" id="IPR029063">
    <property type="entry name" value="SAM-dependent_MTases_sf"/>
</dbReference>
<dbReference type="STRING" id="1590841.A0A2R6PDJ2"/>
<dbReference type="PANTHER" id="PTHR43317:SF1">
    <property type="entry name" value="THERMOSPERMINE SYNTHASE ACAULIS5"/>
    <property type="match status" value="1"/>
</dbReference>
<organism evidence="2 3">
    <name type="scientific">Actinidia chinensis var. chinensis</name>
    <name type="common">Chinese soft-hair kiwi</name>
    <dbReference type="NCBI Taxonomy" id="1590841"/>
    <lineage>
        <taxon>Eukaryota</taxon>
        <taxon>Viridiplantae</taxon>
        <taxon>Streptophyta</taxon>
        <taxon>Embryophyta</taxon>
        <taxon>Tracheophyta</taxon>
        <taxon>Spermatophyta</taxon>
        <taxon>Magnoliopsida</taxon>
        <taxon>eudicotyledons</taxon>
        <taxon>Gunneridae</taxon>
        <taxon>Pentapetalae</taxon>
        <taxon>asterids</taxon>
        <taxon>Ericales</taxon>
        <taxon>Actinidiaceae</taxon>
        <taxon>Actinidia</taxon>
    </lineage>
</organism>
<dbReference type="PANTHER" id="PTHR43317">
    <property type="entry name" value="THERMOSPERMINE SYNTHASE ACAULIS5"/>
    <property type="match status" value="1"/>
</dbReference>
<dbReference type="OMA" id="QGVIHGY"/>
<evidence type="ECO:0000313" key="2">
    <source>
        <dbReference type="EMBL" id="PSR89458.1"/>
    </source>
</evidence>
<dbReference type="GO" id="GO:0010487">
    <property type="term" value="F:thermospermine synthase activity"/>
    <property type="evidence" value="ECO:0007669"/>
    <property type="project" value="TreeGrafter"/>
</dbReference>
<dbReference type="Gramene" id="PSR89458">
    <property type="protein sequence ID" value="PSR89458"/>
    <property type="gene ID" value="CEY00_Acc29659"/>
</dbReference>
<dbReference type="SUPFAM" id="SSF53335">
    <property type="entry name" value="S-adenosyl-L-methionine-dependent methyltransferases"/>
    <property type="match status" value="1"/>
</dbReference>
<name>A0A2R6PDJ2_ACTCC</name>
<keyword evidence="2" id="KW-0489">Methyltransferase</keyword>
<keyword evidence="3" id="KW-1185">Reference proteome</keyword>
<comment type="caution">
    <text evidence="2">The sequence shown here is derived from an EMBL/GenBank/DDBJ whole genome shotgun (WGS) entry which is preliminary data.</text>
</comment>
<keyword evidence="1" id="KW-0620">Polyamine biosynthesis</keyword>
<reference evidence="2 3" key="1">
    <citation type="submission" date="2017-07" db="EMBL/GenBank/DDBJ databases">
        <title>An improved, manually edited Actinidia chinensis var. chinensis (kiwifruit) genome highlights the challenges associated with draft genomes and gene prediction in plants.</title>
        <authorList>
            <person name="Pilkington S."/>
            <person name="Crowhurst R."/>
            <person name="Hilario E."/>
            <person name="Nardozza S."/>
            <person name="Fraser L."/>
            <person name="Peng Y."/>
            <person name="Gunaseelan K."/>
            <person name="Simpson R."/>
            <person name="Tahir J."/>
            <person name="Deroles S."/>
            <person name="Templeton K."/>
            <person name="Luo Z."/>
            <person name="Davy M."/>
            <person name="Cheng C."/>
            <person name="Mcneilage M."/>
            <person name="Scaglione D."/>
            <person name="Liu Y."/>
            <person name="Zhang Q."/>
            <person name="Datson P."/>
            <person name="De Silva N."/>
            <person name="Gardiner S."/>
            <person name="Bassett H."/>
            <person name="Chagne D."/>
            <person name="Mccallum J."/>
            <person name="Dzierzon H."/>
            <person name="Deng C."/>
            <person name="Wang Y.-Y."/>
            <person name="Barron N."/>
            <person name="Manako K."/>
            <person name="Bowen J."/>
            <person name="Foster T."/>
            <person name="Erridge Z."/>
            <person name="Tiffin H."/>
            <person name="Waite C."/>
            <person name="Davies K."/>
            <person name="Grierson E."/>
            <person name="Laing W."/>
            <person name="Kirk R."/>
            <person name="Chen X."/>
            <person name="Wood M."/>
            <person name="Montefiori M."/>
            <person name="Brummell D."/>
            <person name="Schwinn K."/>
            <person name="Catanach A."/>
            <person name="Fullerton C."/>
            <person name="Li D."/>
            <person name="Meiyalaghan S."/>
            <person name="Nieuwenhuizen N."/>
            <person name="Read N."/>
            <person name="Prakash R."/>
            <person name="Hunter D."/>
            <person name="Zhang H."/>
            <person name="Mckenzie M."/>
            <person name="Knabel M."/>
            <person name="Harris A."/>
            <person name="Allan A."/>
            <person name="Chen A."/>
            <person name="Janssen B."/>
            <person name="Plunkett B."/>
            <person name="Dwamena C."/>
            <person name="Voogd C."/>
            <person name="Leif D."/>
            <person name="Lafferty D."/>
            <person name="Souleyre E."/>
            <person name="Varkonyi-Gasic E."/>
            <person name="Gambi F."/>
            <person name="Hanley J."/>
            <person name="Yao J.-L."/>
            <person name="Cheung J."/>
            <person name="David K."/>
            <person name="Warren B."/>
            <person name="Marsh K."/>
            <person name="Snowden K."/>
            <person name="Lin-Wang K."/>
            <person name="Brian L."/>
            <person name="Martinez-Sanchez M."/>
            <person name="Wang M."/>
            <person name="Ileperuma N."/>
            <person name="Macnee N."/>
            <person name="Campin R."/>
            <person name="Mcatee P."/>
            <person name="Drummond R."/>
            <person name="Espley R."/>
            <person name="Ireland H."/>
            <person name="Wu R."/>
            <person name="Atkinson R."/>
            <person name="Karunairetnam S."/>
            <person name="Bulley S."/>
            <person name="Chunkath S."/>
            <person name="Hanley Z."/>
            <person name="Storey R."/>
            <person name="Thrimawithana A."/>
            <person name="Thomson S."/>
            <person name="David C."/>
            <person name="Testolin R."/>
        </authorList>
    </citation>
    <scope>NUCLEOTIDE SEQUENCE [LARGE SCALE GENOMIC DNA]</scope>
    <source>
        <strain evidence="3">cv. Red5</strain>
        <tissue evidence="2">Young leaf</tissue>
    </source>
</reference>
<evidence type="ECO:0000256" key="1">
    <source>
        <dbReference type="ARBA" id="ARBA00023115"/>
    </source>
</evidence>
<sequence>MNSITQGLSSLKYQPLPISHHHPLPPTTATATATATRQTFALSLKTRPNSIPHHQTHLPKTRPDDGIPADLVKTLAKFKSRHNFIRVLEVARSADHPFAGARLLLLDAPGNIHSISFLFKTLTQTYFDVFATLPPLLPPGPIAILGFGAGSAARSILELHPDSVVHGWELDPVVISVAREYFGLSRIEKQHPNRIYICIGNAFDAEIEGSYSGLLVDLFSKGCLVPELRDPATWEKMRRRLRRGGRIMVNVGGSCVEAEDGRDGREIMDETLRALNRVFPGEVSVLSLGNGTDDSSVALTGGLPDVEAWKKALPKPLRFYADMWRPFNG</sequence>
<protein>
    <submittedName>
        <fullName evidence="2">Methyltransferase-like protein 15</fullName>
    </submittedName>
</protein>
<dbReference type="GO" id="GO:0032259">
    <property type="term" value="P:methylation"/>
    <property type="evidence" value="ECO:0007669"/>
    <property type="project" value="UniProtKB-KW"/>
</dbReference>
<gene>
    <name evidence="2" type="ORF">CEY00_Acc29659</name>
</gene>
<dbReference type="OrthoDB" id="2016285at2759"/>
<dbReference type="GO" id="GO:0006596">
    <property type="term" value="P:polyamine biosynthetic process"/>
    <property type="evidence" value="ECO:0007669"/>
    <property type="project" value="UniProtKB-KW"/>
</dbReference>
<dbReference type="GO" id="GO:0008168">
    <property type="term" value="F:methyltransferase activity"/>
    <property type="evidence" value="ECO:0007669"/>
    <property type="project" value="UniProtKB-KW"/>
</dbReference>